<dbReference type="AlphaFoldDB" id="A0A250FZ54"/>
<accession>A0A250FZ54</accession>
<reference evidence="2" key="1">
    <citation type="submission" date="2017-06" db="EMBL/GenBank/DDBJ databases">
        <title>Capnocytophaga spp. assemblies.</title>
        <authorList>
            <person name="Gulvik C.A."/>
        </authorList>
    </citation>
    <scope>NUCLEOTIDE SEQUENCE [LARGE SCALE GENOMIC DNA]</scope>
    <source>
        <strain evidence="2">H2177</strain>
    </source>
</reference>
<dbReference type="KEGG" id="csto:CGC58_11405"/>
<evidence type="ECO:0000313" key="2">
    <source>
        <dbReference type="Proteomes" id="UP000217348"/>
    </source>
</evidence>
<name>A0A250FZ54_9FLAO</name>
<dbReference type="Proteomes" id="UP000217348">
    <property type="component" value="Chromosome"/>
</dbReference>
<organism evidence="1 2">
    <name type="scientific">Capnocytophaga stomatis</name>
    <dbReference type="NCBI Taxonomy" id="1848904"/>
    <lineage>
        <taxon>Bacteria</taxon>
        <taxon>Pseudomonadati</taxon>
        <taxon>Bacteroidota</taxon>
        <taxon>Flavobacteriia</taxon>
        <taxon>Flavobacteriales</taxon>
        <taxon>Flavobacteriaceae</taxon>
        <taxon>Capnocytophaga</taxon>
    </lineage>
</organism>
<evidence type="ECO:0000313" key="1">
    <source>
        <dbReference type="EMBL" id="ATA90281.1"/>
    </source>
</evidence>
<gene>
    <name evidence="1" type="ORF">CGC58_11405</name>
</gene>
<dbReference type="EMBL" id="CP022387">
    <property type="protein sequence ID" value="ATA90281.1"/>
    <property type="molecule type" value="Genomic_DNA"/>
</dbReference>
<protein>
    <submittedName>
        <fullName evidence="1">Uncharacterized protein</fullName>
    </submittedName>
</protein>
<sequence>MRQSYKLFTYCQKNLTFALLKRVRLRVVILNHYSQPHPLQKGNSKVIDSFSTIEWDVTNQKSNPVV</sequence>
<proteinExistence type="predicted"/>